<dbReference type="Gene3D" id="3.30.70.270">
    <property type="match status" value="1"/>
</dbReference>
<name>A0AAW2SW14_9LAMI</name>
<dbReference type="EMBL" id="JACGWM010000001">
    <property type="protein sequence ID" value="KAL0396315.1"/>
    <property type="molecule type" value="Genomic_DNA"/>
</dbReference>
<organism evidence="2">
    <name type="scientific">Sesamum calycinum</name>
    <dbReference type="NCBI Taxonomy" id="2727403"/>
    <lineage>
        <taxon>Eukaryota</taxon>
        <taxon>Viridiplantae</taxon>
        <taxon>Streptophyta</taxon>
        <taxon>Embryophyta</taxon>
        <taxon>Tracheophyta</taxon>
        <taxon>Spermatophyta</taxon>
        <taxon>Magnoliopsida</taxon>
        <taxon>eudicotyledons</taxon>
        <taxon>Gunneridae</taxon>
        <taxon>Pentapetalae</taxon>
        <taxon>asterids</taxon>
        <taxon>lamiids</taxon>
        <taxon>Lamiales</taxon>
        <taxon>Pedaliaceae</taxon>
        <taxon>Sesamum</taxon>
    </lineage>
</organism>
<dbReference type="Gene3D" id="3.10.10.10">
    <property type="entry name" value="HIV Type 1 Reverse Transcriptase, subunit A, domain 1"/>
    <property type="match status" value="1"/>
</dbReference>
<dbReference type="InterPro" id="IPR053134">
    <property type="entry name" value="RNA-dir_DNA_polymerase"/>
</dbReference>
<dbReference type="CDD" id="cd01647">
    <property type="entry name" value="RT_LTR"/>
    <property type="match status" value="1"/>
</dbReference>
<protein>
    <recommendedName>
        <fullName evidence="1">Reverse transcriptase domain-containing protein</fullName>
    </recommendedName>
</protein>
<reference evidence="2" key="1">
    <citation type="submission" date="2020-06" db="EMBL/GenBank/DDBJ databases">
        <authorList>
            <person name="Li T."/>
            <person name="Hu X."/>
            <person name="Zhang T."/>
            <person name="Song X."/>
            <person name="Zhang H."/>
            <person name="Dai N."/>
            <person name="Sheng W."/>
            <person name="Hou X."/>
            <person name="Wei L."/>
        </authorList>
    </citation>
    <scope>NUCLEOTIDE SEQUENCE</scope>
    <source>
        <strain evidence="2">KEN8</strain>
        <tissue evidence="2">Leaf</tissue>
    </source>
</reference>
<dbReference type="SUPFAM" id="SSF56672">
    <property type="entry name" value="DNA/RNA polymerases"/>
    <property type="match status" value="1"/>
</dbReference>
<dbReference type="AlphaFoldDB" id="A0AAW2SW14"/>
<dbReference type="PANTHER" id="PTHR24559:SF439">
    <property type="entry name" value="RETROTRANSPOSON, UNCLASSIFIED-LIKE PROTEIN"/>
    <property type="match status" value="1"/>
</dbReference>
<accession>A0AAW2SW14</accession>
<reference evidence="2" key="2">
    <citation type="journal article" date="2024" name="Plant">
        <title>Genomic evolution and insights into agronomic trait innovations of Sesamum species.</title>
        <authorList>
            <person name="Miao H."/>
            <person name="Wang L."/>
            <person name="Qu L."/>
            <person name="Liu H."/>
            <person name="Sun Y."/>
            <person name="Le M."/>
            <person name="Wang Q."/>
            <person name="Wei S."/>
            <person name="Zheng Y."/>
            <person name="Lin W."/>
            <person name="Duan Y."/>
            <person name="Cao H."/>
            <person name="Xiong S."/>
            <person name="Wang X."/>
            <person name="Wei L."/>
            <person name="Li C."/>
            <person name="Ma Q."/>
            <person name="Ju M."/>
            <person name="Zhao R."/>
            <person name="Li G."/>
            <person name="Mu C."/>
            <person name="Tian Q."/>
            <person name="Mei H."/>
            <person name="Zhang T."/>
            <person name="Gao T."/>
            <person name="Zhang H."/>
        </authorList>
    </citation>
    <scope>NUCLEOTIDE SEQUENCE</scope>
    <source>
        <strain evidence="2">KEN8</strain>
    </source>
</reference>
<evidence type="ECO:0000259" key="1">
    <source>
        <dbReference type="Pfam" id="PF00078"/>
    </source>
</evidence>
<sequence>MDMKFEISQVGSSESQVSHVDLQYRPCKKEEWANSSHEALSFMDGSSGYNQIHMASVDEELMAFHTPKGIYCYKVMPFGLKLLVPHIKGQCKASLMTCFTRMSNATLMTLKREDHLHDLRNIFERLRRYQLKMNPSKCAFGVTSGKFL</sequence>
<feature type="domain" description="Reverse transcriptase" evidence="1">
    <location>
        <begin position="21"/>
        <end position="148"/>
    </location>
</feature>
<dbReference type="InterPro" id="IPR043128">
    <property type="entry name" value="Rev_trsase/Diguanyl_cyclase"/>
</dbReference>
<dbReference type="PANTHER" id="PTHR24559">
    <property type="entry name" value="TRANSPOSON TY3-I GAG-POL POLYPROTEIN"/>
    <property type="match status" value="1"/>
</dbReference>
<dbReference type="InterPro" id="IPR000477">
    <property type="entry name" value="RT_dom"/>
</dbReference>
<proteinExistence type="predicted"/>
<dbReference type="InterPro" id="IPR043502">
    <property type="entry name" value="DNA/RNA_pol_sf"/>
</dbReference>
<comment type="caution">
    <text evidence="2">The sequence shown here is derived from an EMBL/GenBank/DDBJ whole genome shotgun (WGS) entry which is preliminary data.</text>
</comment>
<gene>
    <name evidence="2" type="ORF">Scaly_0079900</name>
</gene>
<evidence type="ECO:0000313" key="2">
    <source>
        <dbReference type="EMBL" id="KAL0396315.1"/>
    </source>
</evidence>
<dbReference type="Pfam" id="PF00078">
    <property type="entry name" value="RVT_1"/>
    <property type="match status" value="1"/>
</dbReference>